<dbReference type="Pfam" id="PF03176">
    <property type="entry name" value="MMPL"/>
    <property type="match status" value="2"/>
</dbReference>
<dbReference type="Proteomes" id="UP000252415">
    <property type="component" value="Unassembled WGS sequence"/>
</dbReference>
<dbReference type="EMBL" id="QPJD01000006">
    <property type="protein sequence ID" value="RCW48584.1"/>
    <property type="molecule type" value="Genomic_DNA"/>
</dbReference>
<dbReference type="OrthoDB" id="7051771at2"/>
<evidence type="ECO:0000256" key="2">
    <source>
        <dbReference type="ARBA" id="ARBA00022475"/>
    </source>
</evidence>
<organism evidence="8 9">
    <name type="scientific">Paenibacillus prosopidis</name>
    <dbReference type="NCBI Taxonomy" id="630520"/>
    <lineage>
        <taxon>Bacteria</taxon>
        <taxon>Bacillati</taxon>
        <taxon>Bacillota</taxon>
        <taxon>Bacilli</taxon>
        <taxon>Bacillales</taxon>
        <taxon>Paenibacillaceae</taxon>
        <taxon>Paenibacillus</taxon>
    </lineage>
</organism>
<dbReference type="SUPFAM" id="SSF82866">
    <property type="entry name" value="Multidrug efflux transporter AcrB transmembrane domain"/>
    <property type="match status" value="2"/>
</dbReference>
<reference evidence="8 9" key="1">
    <citation type="submission" date="2018-07" db="EMBL/GenBank/DDBJ databases">
        <title>Genomic Encyclopedia of Type Strains, Phase III (KMG-III): the genomes of soil and plant-associated and newly described type strains.</title>
        <authorList>
            <person name="Whitman W."/>
        </authorList>
    </citation>
    <scope>NUCLEOTIDE SEQUENCE [LARGE SCALE GENOMIC DNA]</scope>
    <source>
        <strain evidence="8 9">CECT 7506</strain>
    </source>
</reference>
<feature type="transmembrane region" description="Helical" evidence="6">
    <location>
        <begin position="568"/>
        <end position="586"/>
    </location>
</feature>
<dbReference type="AlphaFoldDB" id="A0A368W815"/>
<dbReference type="RefSeq" id="WP_114380170.1">
    <property type="nucleotide sequence ID" value="NZ_QPJD01000006.1"/>
</dbReference>
<protein>
    <submittedName>
        <fullName evidence="8">RND superfamily putative drug exporter</fullName>
    </submittedName>
</protein>
<evidence type="ECO:0000256" key="4">
    <source>
        <dbReference type="ARBA" id="ARBA00022989"/>
    </source>
</evidence>
<keyword evidence="9" id="KW-1185">Reference proteome</keyword>
<keyword evidence="5 6" id="KW-0472">Membrane</keyword>
<evidence type="ECO:0000256" key="5">
    <source>
        <dbReference type="ARBA" id="ARBA00023136"/>
    </source>
</evidence>
<name>A0A368W815_9BACL</name>
<evidence type="ECO:0000256" key="1">
    <source>
        <dbReference type="ARBA" id="ARBA00004651"/>
    </source>
</evidence>
<dbReference type="PANTHER" id="PTHR33406">
    <property type="entry name" value="MEMBRANE PROTEIN MJ1562-RELATED"/>
    <property type="match status" value="1"/>
</dbReference>
<dbReference type="InterPro" id="IPR004869">
    <property type="entry name" value="MMPL_dom"/>
</dbReference>
<gene>
    <name evidence="8" type="ORF">DFP97_106286</name>
</gene>
<dbReference type="InterPro" id="IPR050545">
    <property type="entry name" value="Mycobact_MmpL"/>
</dbReference>
<feature type="transmembrane region" description="Helical" evidence="6">
    <location>
        <begin position="12"/>
        <end position="30"/>
    </location>
</feature>
<feature type="transmembrane region" description="Helical" evidence="6">
    <location>
        <begin position="298"/>
        <end position="328"/>
    </location>
</feature>
<feature type="transmembrane region" description="Helical" evidence="6">
    <location>
        <begin position="598"/>
        <end position="622"/>
    </location>
</feature>
<dbReference type="PANTHER" id="PTHR33406:SF13">
    <property type="entry name" value="MEMBRANE PROTEIN YDFJ"/>
    <property type="match status" value="1"/>
</dbReference>
<feature type="transmembrane region" description="Helical" evidence="6">
    <location>
        <begin position="225"/>
        <end position="247"/>
    </location>
</feature>
<accession>A0A368W815</accession>
<feature type="transmembrane region" description="Helical" evidence="6">
    <location>
        <begin position="643"/>
        <end position="666"/>
    </location>
</feature>
<feature type="transmembrane region" description="Helical" evidence="6">
    <location>
        <begin position="180"/>
        <end position="213"/>
    </location>
</feature>
<comment type="subcellular location">
    <subcellularLocation>
        <location evidence="1">Cell membrane</location>
        <topology evidence="1">Multi-pass membrane protein</topology>
    </subcellularLocation>
</comment>
<sequence>MGYEKLVLISFRYPKSMILLWIMLFVLFGANAPKLDSVLKDHGLYPDGDYAKVQQILASDFGIPKDPVMLLFEREEAVTEAQFHRFIRQTMLKVQGIDGLSRVISPLARPDMMEGRYAFAFLAFSYPSYKMKPIIEQLEQRLPYHNHISVKMTGKSVVQTDVNRASHHDLAQAELIGIPIAFLILWLAFGSIVAAMLPVVIGVVGVSITMGAMYELGTKIELSNFVLNVIPMVGLALSIDFALMLVSRFREELGRSAAKQALSTTMKTAGRAVLFSAAAVFLGLLGFVWIPLPMFSSIALGAMTVLAVSVLLTFTLLPALFAVLFPAIQGDISSSHARSKSSAWYAMSRFVMKRSVVMGLLAALMLIVCLQPLSRMKVAIPDATSLPQAYNSRLAAEAYRNHFESPGASQVYLIAQGKALFMNKEDWVNAYALVRRLESDSGVLQVDSVFSGLRMSPGQLQEIVQKPLLKKKYEPALRPFVQNDSMLIKVKIRGEPSSKEAMSWVENWGKQGQSSKMSFLVGGEAKVQQEVFDAVFDNLGYVFLFIFVSNFIMLLAAFRSVLIAFKTIVMNLLSLGASFGILAWLFEGGRLGMEPGSIAIMIPVFIFGLVFGISVDYGVFLVSRMYEVYRQTQNNELAVLTGLASSSKIITAAAAIMIAVTAPFAFGEVVGVKQLGVGIAAAIFIDATIVRMILVPALMSMLGKWNWWAPRWLK</sequence>
<comment type="caution">
    <text evidence="8">The sequence shown here is derived from an EMBL/GenBank/DDBJ whole genome shotgun (WGS) entry which is preliminary data.</text>
</comment>
<keyword evidence="4 6" id="KW-1133">Transmembrane helix</keyword>
<feature type="transmembrane region" description="Helical" evidence="6">
    <location>
        <begin position="539"/>
        <end position="556"/>
    </location>
</feature>
<dbReference type="GO" id="GO:0005886">
    <property type="term" value="C:plasma membrane"/>
    <property type="evidence" value="ECO:0007669"/>
    <property type="project" value="UniProtKB-SubCell"/>
</dbReference>
<keyword evidence="2" id="KW-1003">Cell membrane</keyword>
<dbReference type="PROSITE" id="PS50156">
    <property type="entry name" value="SSD"/>
    <property type="match status" value="1"/>
</dbReference>
<evidence type="ECO:0000259" key="7">
    <source>
        <dbReference type="PROSITE" id="PS50156"/>
    </source>
</evidence>
<dbReference type="InterPro" id="IPR000731">
    <property type="entry name" value="SSD"/>
</dbReference>
<evidence type="ECO:0000256" key="3">
    <source>
        <dbReference type="ARBA" id="ARBA00022692"/>
    </source>
</evidence>
<evidence type="ECO:0000256" key="6">
    <source>
        <dbReference type="SAM" id="Phobius"/>
    </source>
</evidence>
<keyword evidence="3 6" id="KW-0812">Transmembrane</keyword>
<feature type="transmembrane region" description="Helical" evidence="6">
    <location>
        <begin position="678"/>
        <end position="702"/>
    </location>
</feature>
<evidence type="ECO:0000313" key="8">
    <source>
        <dbReference type="EMBL" id="RCW48584.1"/>
    </source>
</evidence>
<feature type="domain" description="SSD" evidence="7">
    <location>
        <begin position="195"/>
        <end position="323"/>
    </location>
</feature>
<evidence type="ECO:0000313" key="9">
    <source>
        <dbReference type="Proteomes" id="UP000252415"/>
    </source>
</evidence>
<proteinExistence type="predicted"/>
<dbReference type="Gene3D" id="1.20.1640.10">
    <property type="entry name" value="Multidrug efflux transporter AcrB transmembrane domain"/>
    <property type="match status" value="2"/>
</dbReference>
<feature type="transmembrane region" description="Helical" evidence="6">
    <location>
        <begin position="356"/>
        <end position="374"/>
    </location>
</feature>
<feature type="transmembrane region" description="Helical" evidence="6">
    <location>
        <begin position="268"/>
        <end position="292"/>
    </location>
</feature>